<accession>A0A9P8L1Y2</accession>
<keyword evidence="1 3" id="KW-0853">WD repeat</keyword>
<reference evidence="4" key="1">
    <citation type="submission" date="2021-03" db="EMBL/GenBank/DDBJ databases">
        <title>Comparative genomics and phylogenomic investigation of the class Geoglossomycetes provide insights into ecological specialization and systematics.</title>
        <authorList>
            <person name="Melie T."/>
            <person name="Pirro S."/>
            <person name="Miller A.N."/>
            <person name="Quandt A."/>
        </authorList>
    </citation>
    <scope>NUCLEOTIDE SEQUENCE</scope>
    <source>
        <strain evidence="4">GBOQ0MN5Z8</strain>
    </source>
</reference>
<gene>
    <name evidence="4" type="ORF">FGG08_006416</name>
</gene>
<sequence>MPALSLISKTYEGILAIYPLESTAITLEGRSNTVYAVIFSPGGKLVAPASGDQAVKLWDPATGSLPKMLSGHPGPVEVITFPPDSKLVASASGDRTVMLWDSTTGSSLQVLEGHSSVVRTVIFSPNGKLAASASDYQTDSTTGSPLQIPEGHSGGVNAVIFSLSGKLVASASRDQTVRLWDPTTGSLLQTLEICSDPGTEAYTSLSIAFSPDSKLVASAS</sequence>
<dbReference type="PANTHER" id="PTHR19848:SF8">
    <property type="entry name" value="F-BOX AND WD REPEAT DOMAIN CONTAINING 7"/>
    <property type="match status" value="1"/>
</dbReference>
<keyword evidence="5" id="KW-1185">Reference proteome</keyword>
<dbReference type="InterPro" id="IPR001680">
    <property type="entry name" value="WD40_rpt"/>
</dbReference>
<dbReference type="InterPro" id="IPR020472">
    <property type="entry name" value="WD40_PAC1"/>
</dbReference>
<dbReference type="InterPro" id="IPR015943">
    <property type="entry name" value="WD40/YVTN_repeat-like_dom_sf"/>
</dbReference>
<evidence type="ECO:0000313" key="5">
    <source>
        <dbReference type="Proteomes" id="UP000698800"/>
    </source>
</evidence>
<evidence type="ECO:0000313" key="4">
    <source>
        <dbReference type="EMBL" id="KAH0536744.1"/>
    </source>
</evidence>
<dbReference type="CDD" id="cd00200">
    <property type="entry name" value="WD40"/>
    <property type="match status" value="1"/>
</dbReference>
<comment type="caution">
    <text evidence="4">The sequence shown here is derived from an EMBL/GenBank/DDBJ whole genome shotgun (WGS) entry which is preliminary data.</text>
</comment>
<feature type="repeat" description="WD" evidence="3">
    <location>
        <begin position="27"/>
        <end position="68"/>
    </location>
</feature>
<dbReference type="Proteomes" id="UP000698800">
    <property type="component" value="Unassembled WGS sequence"/>
</dbReference>
<feature type="repeat" description="WD" evidence="3">
    <location>
        <begin position="69"/>
        <end position="110"/>
    </location>
</feature>
<dbReference type="AlphaFoldDB" id="A0A9P8L1Y2"/>
<dbReference type="PROSITE" id="PS50294">
    <property type="entry name" value="WD_REPEATS_REGION"/>
    <property type="match status" value="3"/>
</dbReference>
<evidence type="ECO:0000256" key="3">
    <source>
        <dbReference type="PROSITE-ProRule" id="PRU00221"/>
    </source>
</evidence>
<evidence type="ECO:0008006" key="6">
    <source>
        <dbReference type="Google" id="ProtNLM"/>
    </source>
</evidence>
<name>A0A9P8L1Y2_9PEZI</name>
<dbReference type="SMART" id="SM00320">
    <property type="entry name" value="WD40"/>
    <property type="match status" value="4"/>
</dbReference>
<organism evidence="4 5">
    <name type="scientific">Glutinoglossum americanum</name>
    <dbReference type="NCBI Taxonomy" id="1670608"/>
    <lineage>
        <taxon>Eukaryota</taxon>
        <taxon>Fungi</taxon>
        <taxon>Dikarya</taxon>
        <taxon>Ascomycota</taxon>
        <taxon>Pezizomycotina</taxon>
        <taxon>Geoglossomycetes</taxon>
        <taxon>Geoglossales</taxon>
        <taxon>Geoglossaceae</taxon>
        <taxon>Glutinoglossum</taxon>
    </lineage>
</organism>
<evidence type="ECO:0000256" key="2">
    <source>
        <dbReference type="ARBA" id="ARBA00022737"/>
    </source>
</evidence>
<dbReference type="OrthoDB" id="538223at2759"/>
<feature type="repeat" description="WD" evidence="3">
    <location>
        <begin position="149"/>
        <end position="190"/>
    </location>
</feature>
<dbReference type="Pfam" id="PF00400">
    <property type="entry name" value="WD40"/>
    <property type="match status" value="4"/>
</dbReference>
<dbReference type="PANTHER" id="PTHR19848">
    <property type="entry name" value="WD40 REPEAT PROTEIN"/>
    <property type="match status" value="1"/>
</dbReference>
<proteinExistence type="predicted"/>
<keyword evidence="2" id="KW-0677">Repeat</keyword>
<protein>
    <recommendedName>
        <fullName evidence="6">WD40 repeat-like protein</fullName>
    </recommendedName>
</protein>
<dbReference type="SUPFAM" id="SSF50978">
    <property type="entry name" value="WD40 repeat-like"/>
    <property type="match status" value="1"/>
</dbReference>
<dbReference type="EMBL" id="JAGHQL010000183">
    <property type="protein sequence ID" value="KAH0536744.1"/>
    <property type="molecule type" value="Genomic_DNA"/>
</dbReference>
<evidence type="ECO:0000256" key="1">
    <source>
        <dbReference type="ARBA" id="ARBA00022574"/>
    </source>
</evidence>
<dbReference type="Gene3D" id="2.130.10.10">
    <property type="entry name" value="YVTN repeat-like/Quinoprotein amine dehydrogenase"/>
    <property type="match status" value="2"/>
</dbReference>
<dbReference type="PROSITE" id="PS50082">
    <property type="entry name" value="WD_REPEATS_2"/>
    <property type="match status" value="3"/>
</dbReference>
<dbReference type="InterPro" id="IPR036322">
    <property type="entry name" value="WD40_repeat_dom_sf"/>
</dbReference>
<dbReference type="PRINTS" id="PR00320">
    <property type="entry name" value="GPROTEINBRPT"/>
</dbReference>